<dbReference type="VEuPathDB" id="VectorBase:AATE004069"/>
<protein>
    <submittedName>
        <fullName evidence="2">Uncharacterized protein</fullName>
    </submittedName>
</protein>
<feature type="compositionally biased region" description="Basic and acidic residues" evidence="1">
    <location>
        <begin position="84"/>
        <end position="100"/>
    </location>
</feature>
<feature type="compositionally biased region" description="Polar residues" evidence="1">
    <location>
        <begin position="68"/>
        <end position="79"/>
    </location>
</feature>
<name>A0A182IRF7_ANOAO</name>
<feature type="region of interest" description="Disordered" evidence="1">
    <location>
        <begin position="1"/>
        <end position="117"/>
    </location>
</feature>
<evidence type="ECO:0000313" key="2">
    <source>
        <dbReference type="EnsemblMetazoa" id="AATE004069-PA.1"/>
    </source>
</evidence>
<feature type="compositionally biased region" description="Basic and acidic residues" evidence="1">
    <location>
        <begin position="16"/>
        <end position="26"/>
    </location>
</feature>
<accession>A0A182IRF7</accession>
<dbReference type="AlphaFoldDB" id="A0A182IRF7"/>
<dbReference type="EnsemblMetazoa" id="AATE004069-RA">
    <property type="protein sequence ID" value="AATE004069-PA.1"/>
    <property type="gene ID" value="AATE004069"/>
</dbReference>
<reference evidence="2" key="1">
    <citation type="submission" date="2022-08" db="UniProtKB">
        <authorList>
            <consortium name="EnsemblMetazoa"/>
        </authorList>
    </citation>
    <scope>IDENTIFICATION</scope>
    <source>
        <strain evidence="2">EBRO</strain>
    </source>
</reference>
<evidence type="ECO:0000256" key="1">
    <source>
        <dbReference type="SAM" id="MobiDB-lite"/>
    </source>
</evidence>
<feature type="compositionally biased region" description="Basic and acidic residues" evidence="1">
    <location>
        <begin position="41"/>
        <end position="52"/>
    </location>
</feature>
<proteinExistence type="predicted"/>
<organism evidence="2">
    <name type="scientific">Anopheles atroparvus</name>
    <name type="common">European mosquito</name>
    <dbReference type="NCBI Taxonomy" id="41427"/>
    <lineage>
        <taxon>Eukaryota</taxon>
        <taxon>Metazoa</taxon>
        <taxon>Ecdysozoa</taxon>
        <taxon>Arthropoda</taxon>
        <taxon>Hexapoda</taxon>
        <taxon>Insecta</taxon>
        <taxon>Pterygota</taxon>
        <taxon>Neoptera</taxon>
        <taxon>Endopterygota</taxon>
        <taxon>Diptera</taxon>
        <taxon>Nematocera</taxon>
        <taxon>Culicoidea</taxon>
        <taxon>Culicidae</taxon>
        <taxon>Anophelinae</taxon>
        <taxon>Anopheles</taxon>
    </lineage>
</organism>
<sequence>MMNFCGWLKVFKRKEKQPAGEGGREDGDNEQPPGENASSTGERRWPANEKRANIGRSVGGWKRKIKSVTKQSGTERTSCQQEQEQEREAANEEIDTKLDGKNQQTNTVEAPDATDEASTCPCEELAGLFALAIMDVNVPKVKPAK</sequence>